<comment type="caution">
    <text evidence="2">The sequence shown here is derived from an EMBL/GenBank/DDBJ whole genome shotgun (WGS) entry which is preliminary data.</text>
</comment>
<keyword evidence="1" id="KW-0732">Signal</keyword>
<dbReference type="Proteomes" id="UP001259347">
    <property type="component" value="Unassembled WGS sequence"/>
</dbReference>
<gene>
    <name evidence="2" type="ORF">J2Y69_002313</name>
</gene>
<dbReference type="RefSeq" id="WP_310020767.1">
    <property type="nucleotide sequence ID" value="NZ_JAVDUM010000009.1"/>
</dbReference>
<feature type="chain" id="PRO_5047022050" evidence="1">
    <location>
        <begin position="23"/>
        <end position="51"/>
    </location>
</feature>
<feature type="signal peptide" evidence="1">
    <location>
        <begin position="1"/>
        <end position="22"/>
    </location>
</feature>
<reference evidence="2 3" key="1">
    <citation type="submission" date="2023-07" db="EMBL/GenBank/DDBJ databases">
        <title>Sorghum-associated microbial communities from plants grown in Nebraska, USA.</title>
        <authorList>
            <person name="Schachtman D."/>
        </authorList>
    </citation>
    <scope>NUCLEOTIDE SEQUENCE [LARGE SCALE GENOMIC DNA]</scope>
    <source>
        <strain evidence="2 3">2980</strain>
    </source>
</reference>
<evidence type="ECO:0000313" key="2">
    <source>
        <dbReference type="EMBL" id="MDR6867709.1"/>
    </source>
</evidence>
<sequence length="51" mass="5244">MKTTLNYSAAALAAASATWSFAAGNFWPGGLAALAAALIVLSTLRNEETEE</sequence>
<evidence type="ECO:0000313" key="3">
    <source>
        <dbReference type="Proteomes" id="UP001259347"/>
    </source>
</evidence>
<protein>
    <submittedName>
        <fullName evidence="2">Uncharacterized protein</fullName>
    </submittedName>
</protein>
<accession>A0ABU1SDR0</accession>
<keyword evidence="3" id="KW-1185">Reference proteome</keyword>
<dbReference type="EMBL" id="JAVDUM010000009">
    <property type="protein sequence ID" value="MDR6867709.1"/>
    <property type="molecule type" value="Genomic_DNA"/>
</dbReference>
<organism evidence="2 3">
    <name type="scientific">Microbacterium resistens</name>
    <dbReference type="NCBI Taxonomy" id="156977"/>
    <lineage>
        <taxon>Bacteria</taxon>
        <taxon>Bacillati</taxon>
        <taxon>Actinomycetota</taxon>
        <taxon>Actinomycetes</taxon>
        <taxon>Micrococcales</taxon>
        <taxon>Microbacteriaceae</taxon>
        <taxon>Microbacterium</taxon>
    </lineage>
</organism>
<evidence type="ECO:0000256" key="1">
    <source>
        <dbReference type="SAM" id="SignalP"/>
    </source>
</evidence>
<proteinExistence type="predicted"/>
<name>A0ABU1SDR0_9MICO</name>